<proteinExistence type="predicted"/>
<name>A0A2I1D1L0_ASPC2</name>
<accession>A0A2I1D1L0</accession>
<feature type="domain" description="Arrestin-like N-terminal" evidence="2">
    <location>
        <begin position="47"/>
        <end position="206"/>
    </location>
</feature>
<dbReference type="GO" id="GO:0070086">
    <property type="term" value="P:ubiquitin-dependent endocytosis"/>
    <property type="evidence" value="ECO:0007669"/>
    <property type="project" value="TreeGrafter"/>
</dbReference>
<comment type="caution">
    <text evidence="4">The sequence shown here is derived from an EMBL/GenBank/DDBJ whole genome shotgun (WGS) entry which is preliminary data.</text>
</comment>
<evidence type="ECO:0000259" key="3">
    <source>
        <dbReference type="Pfam" id="PF02752"/>
    </source>
</evidence>
<dbReference type="SUPFAM" id="SSF81296">
    <property type="entry name" value="E set domains"/>
    <property type="match status" value="1"/>
</dbReference>
<dbReference type="InterPro" id="IPR014752">
    <property type="entry name" value="Arrestin-like_C"/>
</dbReference>
<dbReference type="Gene3D" id="2.60.40.640">
    <property type="match status" value="1"/>
</dbReference>
<dbReference type="Pfam" id="PF02752">
    <property type="entry name" value="Arrestin_C"/>
    <property type="match status" value="1"/>
</dbReference>
<evidence type="ECO:0000259" key="2">
    <source>
        <dbReference type="Pfam" id="PF00339"/>
    </source>
</evidence>
<keyword evidence="5" id="KW-1185">Reference proteome</keyword>
<dbReference type="PANTHER" id="PTHR11188">
    <property type="entry name" value="ARRESTIN DOMAIN CONTAINING PROTEIN"/>
    <property type="match status" value="1"/>
</dbReference>
<dbReference type="InterPro" id="IPR014756">
    <property type="entry name" value="Ig_E-set"/>
</dbReference>
<reference evidence="4" key="1">
    <citation type="submission" date="2016-12" db="EMBL/GenBank/DDBJ databases">
        <title>The genomes of Aspergillus section Nigri reveals drivers in fungal speciation.</title>
        <authorList>
            <consortium name="DOE Joint Genome Institute"/>
            <person name="Vesth T.C."/>
            <person name="Nybo J."/>
            <person name="Theobald S."/>
            <person name="Brandl J."/>
            <person name="Frisvad J.C."/>
            <person name="Nielsen K.F."/>
            <person name="Lyhne E.K."/>
            <person name="Kogle M.E."/>
            <person name="Kuo A."/>
            <person name="Riley R."/>
            <person name="Clum A."/>
            <person name="Nolan M."/>
            <person name="Lipzen A."/>
            <person name="Salamov A."/>
            <person name="Henrissat B."/>
            <person name="Wiebenga A."/>
            <person name="De vries R.P."/>
            <person name="Grigoriev I.V."/>
            <person name="Mortensen U.H."/>
            <person name="Andersen M.R."/>
            <person name="Baker S.E."/>
        </authorList>
    </citation>
    <scope>NUCLEOTIDE SEQUENCE</scope>
    <source>
        <strain evidence="4">IBT 28561</strain>
    </source>
</reference>
<dbReference type="InterPro" id="IPR050357">
    <property type="entry name" value="Arrestin_domain-protein"/>
</dbReference>
<dbReference type="OrthoDB" id="2333384at2759"/>
<feature type="region of interest" description="Disordered" evidence="1">
    <location>
        <begin position="1"/>
        <end position="22"/>
    </location>
</feature>
<evidence type="ECO:0000313" key="4">
    <source>
        <dbReference type="EMBL" id="PKY03762.1"/>
    </source>
</evidence>
<dbReference type="Proteomes" id="UP000234254">
    <property type="component" value="Unassembled WGS sequence"/>
</dbReference>
<dbReference type="AlphaFoldDB" id="A0A2I1D1L0"/>
<sequence length="434" mass="48641">MLRRLSSTKETARGLSLGNKSTEPSLEVNITEPALFIPTYTNKPPVLRGSCVLEVREPLTARRLTVSLRGTSRVQWPHGTQDTEKVIDCTLTVFGPEASKTGPQSYAVCSEEEPPALQRKESGFSRRKSQVRTALMELYPNSNHPPAATYHNFTPGTYRYNFEMVLHSQLPQTIRLRGSQVRYSVHVCVERPGALTRNITHTQPITAIHCPAEDYVEDAEPVYVRRSWSKYLRCEILVSRRGAPLGHRLPVTLSFTELAQAKLRGIRVYLSENVQYLQKDGLPSCFGPYKRTLVYKAVDGLGSTELALISEDDQVKHLVTDEKEPESLVACSESTVQQSGAKATTLEFDLPLPICRIHANNDETRNMHFDTKYKNVQVNHWVEFVFLLAKDGSGDAKTQKIVKAPLTLRPCYAHQANASLPAYSEKTLCDSLGR</sequence>
<dbReference type="InterPro" id="IPR011021">
    <property type="entry name" value="Arrestin-like_N"/>
</dbReference>
<dbReference type="Pfam" id="PF00339">
    <property type="entry name" value="Arrestin_N"/>
    <property type="match status" value="1"/>
</dbReference>
<gene>
    <name evidence="4" type="ORF">P168DRAFT_168420</name>
</gene>
<dbReference type="PANTHER" id="PTHR11188:SF174">
    <property type="entry name" value="ARRESTIN-RELATED TRAFFICKING ADAPTER 10-RELATED"/>
    <property type="match status" value="1"/>
</dbReference>
<dbReference type="RefSeq" id="XP_024692356.1">
    <property type="nucleotide sequence ID" value="XM_024832884.1"/>
</dbReference>
<evidence type="ECO:0000256" key="1">
    <source>
        <dbReference type="SAM" id="MobiDB-lite"/>
    </source>
</evidence>
<dbReference type="GO" id="GO:0031625">
    <property type="term" value="F:ubiquitin protein ligase binding"/>
    <property type="evidence" value="ECO:0007669"/>
    <property type="project" value="TreeGrafter"/>
</dbReference>
<dbReference type="GO" id="GO:0030674">
    <property type="term" value="F:protein-macromolecule adaptor activity"/>
    <property type="evidence" value="ECO:0007669"/>
    <property type="project" value="TreeGrafter"/>
</dbReference>
<evidence type="ECO:0000313" key="5">
    <source>
        <dbReference type="Proteomes" id="UP000234254"/>
    </source>
</evidence>
<feature type="domain" description="Arrestin C-terminal-like" evidence="3">
    <location>
        <begin position="228"/>
        <end position="389"/>
    </location>
</feature>
<organism evidence="4 5">
    <name type="scientific">Aspergillus campestris (strain IBT 28561)</name>
    <dbReference type="NCBI Taxonomy" id="1392248"/>
    <lineage>
        <taxon>Eukaryota</taxon>
        <taxon>Fungi</taxon>
        <taxon>Dikarya</taxon>
        <taxon>Ascomycota</taxon>
        <taxon>Pezizomycotina</taxon>
        <taxon>Eurotiomycetes</taxon>
        <taxon>Eurotiomycetidae</taxon>
        <taxon>Eurotiales</taxon>
        <taxon>Aspergillaceae</taxon>
        <taxon>Aspergillus</taxon>
        <taxon>Aspergillus subgen. Circumdati</taxon>
    </lineage>
</organism>
<dbReference type="InterPro" id="IPR011022">
    <property type="entry name" value="Arrestin_C-like"/>
</dbReference>
<dbReference type="GeneID" id="36540407"/>
<dbReference type="EMBL" id="MSFM01000007">
    <property type="protein sequence ID" value="PKY03762.1"/>
    <property type="molecule type" value="Genomic_DNA"/>
</dbReference>
<protein>
    <submittedName>
        <fullName evidence="4">Arrestin domain-containing protein</fullName>
    </submittedName>
</protein>
<dbReference type="GO" id="GO:0005829">
    <property type="term" value="C:cytosol"/>
    <property type="evidence" value="ECO:0007669"/>
    <property type="project" value="TreeGrafter"/>
</dbReference>
<dbReference type="VEuPathDB" id="FungiDB:P168DRAFT_168420"/>